<name>A0A814CM62_9BILA</name>
<evidence type="ECO:0000259" key="2">
    <source>
        <dbReference type="SMART" id="SM00642"/>
    </source>
</evidence>
<feature type="signal peptide" evidence="1">
    <location>
        <begin position="1"/>
        <end position="24"/>
    </location>
</feature>
<reference evidence="3" key="1">
    <citation type="submission" date="2021-02" db="EMBL/GenBank/DDBJ databases">
        <authorList>
            <person name="Nowell W R."/>
        </authorList>
    </citation>
    <scope>NUCLEOTIDE SEQUENCE</scope>
</reference>
<evidence type="ECO:0000313" key="3">
    <source>
        <dbReference type="EMBL" id="CAF0942217.1"/>
    </source>
</evidence>
<protein>
    <recommendedName>
        <fullName evidence="2">Glycosyl hydrolase family 13 catalytic domain-containing protein</fullName>
    </recommendedName>
</protein>
<dbReference type="InterPro" id="IPR009003">
    <property type="entry name" value="Peptidase_S1_PA"/>
</dbReference>
<keyword evidence="1" id="KW-0732">Signal</keyword>
<dbReference type="InterPro" id="IPR043504">
    <property type="entry name" value="Peptidase_S1_PA_chymotrypsin"/>
</dbReference>
<feature type="chain" id="PRO_5035683762" description="Glycosyl hydrolase family 13 catalytic domain-containing protein" evidence="1">
    <location>
        <begin position="25"/>
        <end position="797"/>
    </location>
</feature>
<dbReference type="Pfam" id="PF00128">
    <property type="entry name" value="Alpha-amylase"/>
    <property type="match status" value="1"/>
</dbReference>
<sequence length="797" mass="90156">MMIINNDVNLAVVLVFLSIGVTLAQDSGSISSTVVVRPRSMSVEFWTPERMKAAKEPVVALPTKNTNTGRSMSILTGPQLTVPGQNPDVDSPLSRVLNTLGRQVATTGRVFWSCNNVLSCCSGSVIPLTSSDLIVTAGHCVYDTTTLNWLTNCNWIFVPGYSQGAAPYGRWPVKQAAVMSSWATSNPNPNYDVAFITLSLVNGKHISQLTGSQSLGFNQPRSKLTYAFGYPVNLANGEILQYCSGIPNASRYTVNNYVGQGLSNCLMGGGCSGGPWLQQFNETAGIGIIYSLNSFLDSLVPNTINGPIMLEQSQIIVEKDKQCVTNLKIYFLLLRAFDGQTNVFNDIVNLLPKFQKIGINTLWLSPPQPQTAVAPPMFALNDHGYWPSDHGKIDPVLGGELAFEHLIKEAHRYGIEIAIDAVLNHFGYADEVILNSEKILTSNPNYFVIIPDIQSTYNRHNELNWKIEESLDVENILQYCEELSQYPLYDLPTLRKDNSHIRTYLLDSYKKFIDMKVTTFRTDAAKHILAEFLIDFSNQLNSYSLMQWNRPVKLIWEVYICNSHALSKFIQRTLESLNDSSNTFFYDFPMRQEFKRIQDPNYRFEWLISFIQHREQTQQYLNHLIPLVEDHDDGLPINNPSIARMIYVLTEFYSRNSTFIYHGSEQTGIRIVNRPRINTINEFGDIALLVDRLGHRLLSYRTCQETQTLFHVIEQDFLVSEKQLTNKRSIFLAMNKSSISRTIELSLQVLYGENQITMENIQEANDSQAELIFSSKILRLTVSPFNFLIIETQPVVQ</sequence>
<dbReference type="Proteomes" id="UP000663860">
    <property type="component" value="Unassembled WGS sequence"/>
</dbReference>
<dbReference type="InterPro" id="IPR017853">
    <property type="entry name" value="GH"/>
</dbReference>
<dbReference type="PANTHER" id="PTHR10357">
    <property type="entry name" value="ALPHA-AMYLASE FAMILY MEMBER"/>
    <property type="match status" value="1"/>
</dbReference>
<dbReference type="EMBL" id="CAJNOE010000121">
    <property type="protein sequence ID" value="CAF0942217.1"/>
    <property type="molecule type" value="Genomic_DNA"/>
</dbReference>
<evidence type="ECO:0000313" key="4">
    <source>
        <dbReference type="EMBL" id="CAF4086868.1"/>
    </source>
</evidence>
<evidence type="ECO:0000313" key="5">
    <source>
        <dbReference type="Proteomes" id="UP000663860"/>
    </source>
</evidence>
<evidence type="ECO:0000256" key="1">
    <source>
        <dbReference type="SAM" id="SignalP"/>
    </source>
</evidence>
<dbReference type="AlphaFoldDB" id="A0A814CM62"/>
<proteinExistence type="predicted"/>
<feature type="domain" description="Glycosyl hydrolase family 13 catalytic" evidence="2">
    <location>
        <begin position="331"/>
        <end position="696"/>
    </location>
</feature>
<dbReference type="SMART" id="SM00642">
    <property type="entry name" value="Aamy"/>
    <property type="match status" value="1"/>
</dbReference>
<dbReference type="Proteomes" id="UP000663868">
    <property type="component" value="Unassembled WGS sequence"/>
</dbReference>
<dbReference type="SUPFAM" id="SSF51445">
    <property type="entry name" value="(Trans)glycosidases"/>
    <property type="match status" value="1"/>
</dbReference>
<accession>A0A814CM62</accession>
<dbReference type="Gene3D" id="3.20.20.80">
    <property type="entry name" value="Glycosidases"/>
    <property type="match status" value="1"/>
</dbReference>
<dbReference type="GO" id="GO:0005975">
    <property type="term" value="P:carbohydrate metabolic process"/>
    <property type="evidence" value="ECO:0007669"/>
    <property type="project" value="InterPro"/>
</dbReference>
<dbReference type="InterPro" id="IPR006047">
    <property type="entry name" value="GH13_cat_dom"/>
</dbReference>
<dbReference type="Gene3D" id="2.40.10.10">
    <property type="entry name" value="Trypsin-like serine proteases"/>
    <property type="match status" value="2"/>
</dbReference>
<dbReference type="SUPFAM" id="SSF50494">
    <property type="entry name" value="Trypsin-like serine proteases"/>
    <property type="match status" value="1"/>
</dbReference>
<comment type="caution">
    <text evidence="3">The sequence shown here is derived from an EMBL/GenBank/DDBJ whole genome shotgun (WGS) entry which is preliminary data.</text>
</comment>
<gene>
    <name evidence="3" type="ORF">IZO911_LOCUS14501</name>
    <name evidence="4" type="ORF">KXQ929_LOCUS33713</name>
</gene>
<dbReference type="EMBL" id="CAJOBB010004385">
    <property type="protein sequence ID" value="CAF4086868.1"/>
    <property type="molecule type" value="Genomic_DNA"/>
</dbReference>
<organism evidence="3 5">
    <name type="scientific">Adineta steineri</name>
    <dbReference type="NCBI Taxonomy" id="433720"/>
    <lineage>
        <taxon>Eukaryota</taxon>
        <taxon>Metazoa</taxon>
        <taxon>Spiralia</taxon>
        <taxon>Gnathifera</taxon>
        <taxon>Rotifera</taxon>
        <taxon>Eurotatoria</taxon>
        <taxon>Bdelloidea</taxon>
        <taxon>Adinetida</taxon>
        <taxon>Adinetidae</taxon>
        <taxon>Adineta</taxon>
    </lineage>
</organism>